<comment type="caution">
    <text evidence="1">The sequence shown here is derived from an EMBL/GenBank/DDBJ whole genome shotgun (WGS) entry which is preliminary data.</text>
</comment>
<protein>
    <submittedName>
        <fullName evidence="1">Uncharacterized protein</fullName>
    </submittedName>
</protein>
<keyword evidence="2" id="KW-1185">Reference proteome</keyword>
<dbReference type="EMBL" id="LWDX02001774">
    <property type="protein sequence ID" value="OEL38444.1"/>
    <property type="molecule type" value="Genomic_DNA"/>
</dbReference>
<accession>A0A1E5WM42</accession>
<evidence type="ECO:0000313" key="1">
    <source>
        <dbReference type="EMBL" id="OEL38444.1"/>
    </source>
</evidence>
<evidence type="ECO:0000313" key="2">
    <source>
        <dbReference type="Proteomes" id="UP000095767"/>
    </source>
</evidence>
<proteinExistence type="predicted"/>
<sequence length="100" mass="10806">MALLSDNAEFYARAAAAWLLAAALAGRGDLRGWIRGQGFRARTLDLALLYYSMWLAQDALEIHLLHGIAPEVPSSPIGRPVFGPAQVGRLHRVIWGAPGS</sequence>
<name>A0A1E5WM42_9POAL</name>
<dbReference type="AlphaFoldDB" id="A0A1E5WM42"/>
<reference evidence="1 2" key="1">
    <citation type="submission" date="2016-09" db="EMBL/GenBank/DDBJ databases">
        <title>The draft genome of Dichanthelium oligosanthes: A C3 panicoid grass species.</title>
        <authorList>
            <person name="Studer A.J."/>
            <person name="Schnable J.C."/>
            <person name="Brutnell T.P."/>
        </authorList>
    </citation>
    <scope>NUCLEOTIDE SEQUENCE [LARGE SCALE GENOMIC DNA]</scope>
    <source>
        <strain evidence="2">cv. Kellogg 1175</strain>
        <tissue evidence="1">Leaf</tissue>
    </source>
</reference>
<gene>
    <name evidence="1" type="ORF">BAE44_0000537</name>
</gene>
<organism evidence="1 2">
    <name type="scientific">Dichanthelium oligosanthes</name>
    <dbReference type="NCBI Taxonomy" id="888268"/>
    <lineage>
        <taxon>Eukaryota</taxon>
        <taxon>Viridiplantae</taxon>
        <taxon>Streptophyta</taxon>
        <taxon>Embryophyta</taxon>
        <taxon>Tracheophyta</taxon>
        <taxon>Spermatophyta</taxon>
        <taxon>Magnoliopsida</taxon>
        <taxon>Liliopsida</taxon>
        <taxon>Poales</taxon>
        <taxon>Poaceae</taxon>
        <taxon>PACMAD clade</taxon>
        <taxon>Panicoideae</taxon>
        <taxon>Panicodae</taxon>
        <taxon>Paniceae</taxon>
        <taxon>Dichantheliinae</taxon>
        <taxon>Dichanthelium</taxon>
    </lineage>
</organism>
<dbReference type="Proteomes" id="UP000095767">
    <property type="component" value="Unassembled WGS sequence"/>
</dbReference>